<comment type="caution">
    <text evidence="1">The sequence shown here is derived from an EMBL/GenBank/DDBJ whole genome shotgun (WGS) entry which is preliminary data.</text>
</comment>
<dbReference type="Gene3D" id="2.10.220.10">
    <property type="entry name" value="Hormone Receptor, Insulin-like Growth Factor Receptor 1, Chain A, domain 2"/>
    <property type="match status" value="1"/>
</dbReference>
<dbReference type="PANTHER" id="PTHR23275:SF100">
    <property type="entry name" value="EGF-LIKE DOMAIN-CONTAINING PROTEIN"/>
    <property type="match status" value="1"/>
</dbReference>
<dbReference type="AlphaFoldDB" id="V6TTE0"/>
<sequence length="448" mass="46006">VARTLGCSGVHGTIEVRGLRGAMGVLEDAEGGWGGELPHTGEVAACSACQAGYVKDQTNNECKPCGTGCSACSAGDQSQCAACLEGKYLDGNTCIADSACGTGKYADPITGKCELCTAGSGASVTNGLAGVAECTVCMYDEAKGKLKCAACGSKIPRVALDGTSTCVEKNYAGCAGQDNTLFILEDNSKCLLCGDTETGTDPKDQGIAGCKTCTKTSSAKPTCTACLEGYIENTSSGYTCDKCDDTCKTCSIKTDPTKCDSCYPGYFLVTESTNKKCVPCGDTAKGGIDGCAECTNEGSLKCTKCKPNRKSKGDSGNYTCEEKTCEDPTACGGTAGSCGAIVVGSDGNMKYYCSYCGESTKFPIDGICNSAKGSNTCDQGVCTSCTTGYFLYMGSCYKVDTAPGSLMCSKASTTAGVCDTPNANSRYFAVPGQQTMTRTCRNPLSVPR</sequence>
<evidence type="ECO:0000313" key="1">
    <source>
        <dbReference type="EMBL" id="ESU40275.1"/>
    </source>
</evidence>
<feature type="non-terminal residue" evidence="1">
    <location>
        <position position="1"/>
    </location>
</feature>
<dbReference type="EMBL" id="AHHH01000264">
    <property type="protein sequence ID" value="ESU40275.1"/>
    <property type="molecule type" value="Genomic_DNA"/>
</dbReference>
<dbReference type="PANTHER" id="PTHR23275">
    <property type="entry name" value="CABRIOLET.-RELATED"/>
    <property type="match status" value="1"/>
</dbReference>
<accession>V6TTE0</accession>
<gene>
    <name evidence="1" type="ORF">GSB_150356</name>
</gene>
<reference evidence="1 2" key="2">
    <citation type="journal article" date="2013" name="Genome Biol. Evol.">
        <title>Genome sequencing of Giardia lamblia genotypes A2 and B isolates (DH and GS) and comparative analysis with the genomes of genotypes A1 and E (WB and Pig).</title>
        <authorList>
            <person name="Adam R.D."/>
            <person name="Dahlstrom E.W."/>
            <person name="Martens C.A."/>
            <person name="Bruno D.P."/>
            <person name="Barbian K.D."/>
            <person name="Ricklefs S.M."/>
            <person name="Hernandez M.M."/>
            <person name="Narla N.P."/>
            <person name="Patel R.B."/>
            <person name="Porcella S.F."/>
            <person name="Nash T.E."/>
        </authorList>
    </citation>
    <scope>NUCLEOTIDE SEQUENCE [LARGE SCALE GENOMIC DNA]</scope>
    <source>
        <strain evidence="1 2">GS</strain>
    </source>
</reference>
<proteinExistence type="predicted"/>
<evidence type="ECO:0000313" key="2">
    <source>
        <dbReference type="Proteomes" id="UP000018040"/>
    </source>
</evidence>
<reference evidence="2" key="1">
    <citation type="submission" date="2012-02" db="EMBL/GenBank/DDBJ databases">
        <title>Genome sequencing of Giardia lamblia Genotypes A2 and B isolates (DH and GS) and comparative analysis with the genomes of Genotypes A1 and E (WB and Pig).</title>
        <authorList>
            <person name="Adam R."/>
            <person name="Dahlstrom E."/>
            <person name="Martens C."/>
            <person name="Bruno D."/>
            <person name="Barbian K."/>
            <person name="Porcella S.F."/>
            <person name="Nash T."/>
        </authorList>
    </citation>
    <scope>NUCLEOTIDE SEQUENCE</scope>
    <source>
        <strain evidence="2">GS</strain>
    </source>
</reference>
<dbReference type="SUPFAM" id="SSF57184">
    <property type="entry name" value="Growth factor receptor domain"/>
    <property type="match status" value="2"/>
</dbReference>
<organism evidence="1 2">
    <name type="scientific">Giardia intestinalis</name>
    <name type="common">Giardia lamblia</name>
    <dbReference type="NCBI Taxonomy" id="5741"/>
    <lineage>
        <taxon>Eukaryota</taxon>
        <taxon>Metamonada</taxon>
        <taxon>Diplomonadida</taxon>
        <taxon>Hexamitidae</taxon>
        <taxon>Giardiinae</taxon>
        <taxon>Giardia</taxon>
    </lineage>
</organism>
<name>V6TTE0_GIAIN</name>
<dbReference type="CDD" id="cd00064">
    <property type="entry name" value="FU"/>
    <property type="match status" value="1"/>
</dbReference>
<dbReference type="InterPro" id="IPR009030">
    <property type="entry name" value="Growth_fac_rcpt_cys_sf"/>
</dbReference>
<dbReference type="SMART" id="SM00261">
    <property type="entry name" value="FU"/>
    <property type="match status" value="4"/>
</dbReference>
<dbReference type="Proteomes" id="UP000018040">
    <property type="component" value="Unassembled WGS sequence"/>
</dbReference>
<dbReference type="InterPro" id="IPR052798">
    <property type="entry name" value="Giardia_VSA"/>
</dbReference>
<dbReference type="InterPro" id="IPR006212">
    <property type="entry name" value="Furin_repeat"/>
</dbReference>
<protein>
    <submittedName>
        <fullName evidence="1">Variant-specific surface protein</fullName>
    </submittedName>
</protein>
<dbReference type="VEuPathDB" id="GiardiaDB:GL50581_311"/>
<dbReference type="VEuPathDB" id="GiardiaDB:QR46_4956"/>